<organism evidence="13 14">
    <name type="scientific">Dorea phocaeensis</name>
    <dbReference type="NCBI Taxonomy" id="2040291"/>
    <lineage>
        <taxon>Bacteria</taxon>
        <taxon>Bacillati</taxon>
        <taxon>Bacillota</taxon>
        <taxon>Clostridia</taxon>
        <taxon>Lachnospirales</taxon>
        <taxon>Lachnospiraceae</taxon>
        <taxon>Dorea</taxon>
    </lineage>
</organism>
<evidence type="ECO:0000256" key="3">
    <source>
        <dbReference type="ARBA" id="ARBA00012068"/>
    </source>
</evidence>
<keyword evidence="5" id="KW-0827">Tyrosine biosynthesis</keyword>
<evidence type="ECO:0000256" key="9">
    <source>
        <dbReference type="ARBA" id="ARBA00023141"/>
    </source>
</evidence>
<dbReference type="GO" id="GO:0008977">
    <property type="term" value="F:prephenate dehydrogenase (NAD+) activity"/>
    <property type="evidence" value="ECO:0007669"/>
    <property type="project" value="UniProtKB-EC"/>
</dbReference>
<dbReference type="Gene3D" id="3.40.50.720">
    <property type="entry name" value="NAD(P)-binding Rossmann-like Domain"/>
    <property type="match status" value="1"/>
</dbReference>
<evidence type="ECO:0000256" key="8">
    <source>
        <dbReference type="ARBA" id="ARBA00023027"/>
    </source>
</evidence>
<name>A0A850HDD6_9FIRM</name>
<evidence type="ECO:0000313" key="12">
    <source>
        <dbReference type="EMBL" id="NSK13313.1"/>
    </source>
</evidence>
<sequence length="364" mass="40142">MKDKVGFIGLGLIGGSIAKAIRQYHPTYEIVAFDKNKETLALATQESVIDVAATTIDDNFRNCSYIFLCAPVSYNTAYLKQVAKYLGKGCILTDVGSVKTNIHNEVAALGLGSHFIGGHPMAGSEKSGYPNSKAMLIENAYFVLTPCAETKQENLDRYAAFVQQLGAIPVILEAHQHDYITGTISHLPHIIAASLVNFVRDNDTKEELMKNLAAGGFKDITRIASSSPTMWQHICVKNKENISQILANYIETLQQAKALVDQGDEQGLYQLFDTSRNYRNSLPSTSAGPIKKTFAVYCDIIDEAGGIATIATILASNNLNIKNIGIVHNREFEEGVLRIEFYDENSSNKAALLLQKYRYIVYER</sequence>
<dbReference type="Pfam" id="PF20463">
    <property type="entry name" value="PDH_C"/>
    <property type="match status" value="1"/>
</dbReference>
<dbReference type="GO" id="GO:0070403">
    <property type="term" value="F:NAD+ binding"/>
    <property type="evidence" value="ECO:0007669"/>
    <property type="project" value="InterPro"/>
</dbReference>
<dbReference type="InterPro" id="IPR036291">
    <property type="entry name" value="NAD(P)-bd_dom_sf"/>
</dbReference>
<dbReference type="InterPro" id="IPR003099">
    <property type="entry name" value="Prephen_DH"/>
</dbReference>
<evidence type="ECO:0000256" key="6">
    <source>
        <dbReference type="ARBA" id="ARBA00022605"/>
    </source>
</evidence>
<comment type="catalytic activity">
    <reaction evidence="10">
        <text>prephenate + NAD(+) = 3-(4-hydroxyphenyl)pyruvate + CO2 + NADH</text>
        <dbReference type="Rhea" id="RHEA:13869"/>
        <dbReference type="ChEBI" id="CHEBI:16526"/>
        <dbReference type="ChEBI" id="CHEBI:29934"/>
        <dbReference type="ChEBI" id="CHEBI:36242"/>
        <dbReference type="ChEBI" id="CHEBI:57540"/>
        <dbReference type="ChEBI" id="CHEBI:57945"/>
        <dbReference type="EC" id="1.3.1.12"/>
    </reaction>
</comment>
<keyword evidence="8" id="KW-0520">NAD</keyword>
<evidence type="ECO:0000256" key="4">
    <source>
        <dbReference type="ARBA" id="ARBA00016891"/>
    </source>
</evidence>
<dbReference type="GO" id="GO:0006571">
    <property type="term" value="P:tyrosine biosynthetic process"/>
    <property type="evidence" value="ECO:0007669"/>
    <property type="project" value="UniProtKB-KW"/>
</dbReference>
<dbReference type="Proteomes" id="UP000528555">
    <property type="component" value="Unassembled WGS sequence"/>
</dbReference>
<dbReference type="AlphaFoldDB" id="A0A850HDD6"/>
<reference evidence="14 15" key="1">
    <citation type="journal article" date="2020" name="Cell Host Microbe">
        <title>Functional and Genomic Variation between Human-Derived Isolates of Lachnospiraceae Reveals Inter- and Intra-Species Diversity.</title>
        <authorList>
            <person name="Sorbara M.T."/>
            <person name="Littmann E.R."/>
            <person name="Fontana E."/>
            <person name="Moody T.U."/>
            <person name="Kohout C.E."/>
            <person name="Gjonbalaj M."/>
            <person name="Eaton V."/>
            <person name="Seok R."/>
            <person name="Leiner I.M."/>
            <person name="Pamer E.G."/>
        </authorList>
    </citation>
    <scope>NUCLEOTIDE SEQUENCE [LARGE SCALE GENOMIC DNA]</scope>
    <source>
        <strain evidence="13 14">MSK.17.11</strain>
        <strain evidence="12 15">MSK.17.38</strain>
    </source>
</reference>
<dbReference type="Proteomes" id="UP000701680">
    <property type="component" value="Unassembled WGS sequence"/>
</dbReference>
<keyword evidence="6" id="KW-0028">Amino-acid biosynthesis</keyword>
<protein>
    <recommendedName>
        <fullName evidence="4">Prephenate dehydrogenase</fullName>
        <ecNumber evidence="3">1.3.1.12</ecNumber>
    </recommendedName>
</protein>
<evidence type="ECO:0000313" key="14">
    <source>
        <dbReference type="Proteomes" id="UP000528555"/>
    </source>
</evidence>
<keyword evidence="7" id="KW-0560">Oxidoreductase</keyword>
<evidence type="ECO:0000256" key="5">
    <source>
        <dbReference type="ARBA" id="ARBA00022498"/>
    </source>
</evidence>
<dbReference type="PANTHER" id="PTHR21363:SF0">
    <property type="entry name" value="PREPHENATE DEHYDROGENASE [NADP(+)]"/>
    <property type="match status" value="1"/>
</dbReference>
<evidence type="ECO:0000256" key="7">
    <source>
        <dbReference type="ARBA" id="ARBA00023002"/>
    </source>
</evidence>
<evidence type="ECO:0000313" key="13">
    <source>
        <dbReference type="EMBL" id="NVH57558.1"/>
    </source>
</evidence>
<evidence type="ECO:0000256" key="2">
    <source>
        <dbReference type="ARBA" id="ARBA00007964"/>
    </source>
</evidence>
<evidence type="ECO:0000256" key="10">
    <source>
        <dbReference type="ARBA" id="ARBA00049260"/>
    </source>
</evidence>
<dbReference type="InterPro" id="IPR046825">
    <property type="entry name" value="PDH_C"/>
</dbReference>
<dbReference type="FunFam" id="1.10.3660.10:FF:000003">
    <property type="entry name" value="Prephenate dehydrogenase"/>
    <property type="match status" value="1"/>
</dbReference>
<dbReference type="PANTHER" id="PTHR21363">
    <property type="entry name" value="PREPHENATE DEHYDROGENASE"/>
    <property type="match status" value="1"/>
</dbReference>
<dbReference type="EMBL" id="JAAIUO010000001">
    <property type="protein sequence ID" value="NSK13313.1"/>
    <property type="molecule type" value="Genomic_DNA"/>
</dbReference>
<dbReference type="InterPro" id="IPR046826">
    <property type="entry name" value="PDH_N"/>
</dbReference>
<dbReference type="FunFam" id="3.40.50.720:FF:000208">
    <property type="entry name" value="Prephenate dehydrogenase"/>
    <property type="match status" value="1"/>
</dbReference>
<dbReference type="EC" id="1.3.1.12" evidence="3"/>
<comment type="caution">
    <text evidence="13">The sequence shown here is derived from an EMBL/GenBank/DDBJ whole genome shotgun (WGS) entry which is preliminary data.</text>
</comment>
<accession>A0A850HDD6</accession>
<dbReference type="SUPFAM" id="SSF51735">
    <property type="entry name" value="NAD(P)-binding Rossmann-fold domains"/>
    <property type="match status" value="1"/>
</dbReference>
<evidence type="ECO:0000313" key="15">
    <source>
        <dbReference type="Proteomes" id="UP000701680"/>
    </source>
</evidence>
<comment type="similarity">
    <text evidence="2">Belongs to the prephenate/arogenate dehydrogenase family.</text>
</comment>
<keyword evidence="14" id="KW-1185">Reference proteome</keyword>
<dbReference type="EMBL" id="JAAITX010000001">
    <property type="protein sequence ID" value="NVH57558.1"/>
    <property type="molecule type" value="Genomic_DNA"/>
</dbReference>
<dbReference type="InterPro" id="IPR008927">
    <property type="entry name" value="6-PGluconate_DH-like_C_sf"/>
</dbReference>
<dbReference type="Gene3D" id="1.10.3660.10">
    <property type="entry name" value="6-phosphogluconate dehydrogenase C-terminal like domain"/>
    <property type="match status" value="1"/>
</dbReference>
<dbReference type="RefSeq" id="WP_173814082.1">
    <property type="nucleotide sequence ID" value="NZ_JAAITX010000001.1"/>
</dbReference>
<dbReference type="SUPFAM" id="SSF55021">
    <property type="entry name" value="ACT-like"/>
    <property type="match status" value="1"/>
</dbReference>
<reference evidence="13" key="2">
    <citation type="submission" date="2020-02" db="EMBL/GenBank/DDBJ databases">
        <authorList>
            <person name="Littmann E."/>
            <person name="Sorbara M."/>
        </authorList>
    </citation>
    <scope>NUCLEOTIDE SEQUENCE</scope>
    <source>
        <strain evidence="13">MSK.17.11</strain>
        <strain evidence="12">MSK.17.38</strain>
    </source>
</reference>
<comment type="pathway">
    <text evidence="1">Amino-acid biosynthesis; L-tyrosine biosynthesis; (4-hydroxyphenyl)pyruvate from prephenate (NAD(+) route): step 1/1.</text>
</comment>
<dbReference type="Pfam" id="PF02153">
    <property type="entry name" value="PDH_N"/>
    <property type="match status" value="1"/>
</dbReference>
<keyword evidence="9" id="KW-0057">Aromatic amino acid biosynthesis</keyword>
<dbReference type="InterPro" id="IPR045865">
    <property type="entry name" value="ACT-like_dom_sf"/>
</dbReference>
<evidence type="ECO:0000259" key="11">
    <source>
        <dbReference type="PROSITE" id="PS51176"/>
    </source>
</evidence>
<dbReference type="PROSITE" id="PS51176">
    <property type="entry name" value="PDH_ADH"/>
    <property type="match status" value="1"/>
</dbReference>
<dbReference type="InterPro" id="IPR050812">
    <property type="entry name" value="Preph/Arog_dehydrog"/>
</dbReference>
<gene>
    <name evidence="13" type="ORF">G5A66_02600</name>
    <name evidence="12" type="ORF">G5A75_00210</name>
</gene>
<dbReference type="GO" id="GO:0004665">
    <property type="term" value="F:prephenate dehydrogenase (NADP+) activity"/>
    <property type="evidence" value="ECO:0007669"/>
    <property type="project" value="InterPro"/>
</dbReference>
<evidence type="ECO:0000256" key="1">
    <source>
        <dbReference type="ARBA" id="ARBA00005067"/>
    </source>
</evidence>
<feature type="domain" description="Prephenate/arogenate dehydrogenase" evidence="11">
    <location>
        <begin position="3"/>
        <end position="290"/>
    </location>
</feature>
<proteinExistence type="inferred from homology"/>
<dbReference type="SUPFAM" id="SSF48179">
    <property type="entry name" value="6-phosphogluconate dehydrogenase C-terminal domain-like"/>
    <property type="match status" value="1"/>
</dbReference>